<sequence length="84" mass="9644">MSVPPEPMKFSSLFWDERKHQSVLVTWKLTIYTAFPTHSNVLGIDNGFNPTHGEPGVLQPWRISENGRFAPFLAAIASYFDHRR</sequence>
<evidence type="ECO:0000313" key="1">
    <source>
        <dbReference type="EMBL" id="GFQ68941.1"/>
    </source>
</evidence>
<gene>
    <name evidence="1" type="ORF">TNCT_609291</name>
</gene>
<accession>A0A8X6KCJ5</accession>
<proteinExistence type="predicted"/>
<dbReference type="Proteomes" id="UP000887116">
    <property type="component" value="Unassembled WGS sequence"/>
</dbReference>
<comment type="caution">
    <text evidence="1">The sequence shown here is derived from an EMBL/GenBank/DDBJ whole genome shotgun (WGS) entry which is preliminary data.</text>
</comment>
<dbReference type="AlphaFoldDB" id="A0A8X6KCJ5"/>
<evidence type="ECO:0000313" key="2">
    <source>
        <dbReference type="Proteomes" id="UP000887116"/>
    </source>
</evidence>
<dbReference type="EMBL" id="BMAO01010713">
    <property type="protein sequence ID" value="GFQ68941.1"/>
    <property type="molecule type" value="Genomic_DNA"/>
</dbReference>
<protein>
    <submittedName>
        <fullName evidence="1">Uncharacterized protein</fullName>
    </submittedName>
</protein>
<organism evidence="1 2">
    <name type="scientific">Trichonephila clavata</name>
    <name type="common">Joro spider</name>
    <name type="synonym">Nephila clavata</name>
    <dbReference type="NCBI Taxonomy" id="2740835"/>
    <lineage>
        <taxon>Eukaryota</taxon>
        <taxon>Metazoa</taxon>
        <taxon>Ecdysozoa</taxon>
        <taxon>Arthropoda</taxon>
        <taxon>Chelicerata</taxon>
        <taxon>Arachnida</taxon>
        <taxon>Araneae</taxon>
        <taxon>Araneomorphae</taxon>
        <taxon>Entelegynae</taxon>
        <taxon>Araneoidea</taxon>
        <taxon>Nephilidae</taxon>
        <taxon>Trichonephila</taxon>
    </lineage>
</organism>
<reference evidence="1" key="1">
    <citation type="submission" date="2020-07" db="EMBL/GenBank/DDBJ databases">
        <title>Multicomponent nature underlies the extraordinary mechanical properties of spider dragline silk.</title>
        <authorList>
            <person name="Kono N."/>
            <person name="Nakamura H."/>
            <person name="Mori M."/>
            <person name="Yoshida Y."/>
            <person name="Ohtoshi R."/>
            <person name="Malay A.D."/>
            <person name="Moran D.A.P."/>
            <person name="Tomita M."/>
            <person name="Numata K."/>
            <person name="Arakawa K."/>
        </authorList>
    </citation>
    <scope>NUCLEOTIDE SEQUENCE</scope>
</reference>
<name>A0A8X6KCJ5_TRICU</name>
<dbReference type="OrthoDB" id="10269090at2759"/>
<keyword evidence="2" id="KW-1185">Reference proteome</keyword>